<reference evidence="1" key="1">
    <citation type="journal article" date="2021" name="Proc. Natl. Acad. Sci. U.S.A.">
        <title>A Catalog of Tens of Thousands of Viruses from Human Metagenomes Reveals Hidden Associations with Chronic Diseases.</title>
        <authorList>
            <person name="Tisza M.J."/>
            <person name="Buck C.B."/>
        </authorList>
    </citation>
    <scope>NUCLEOTIDE SEQUENCE</scope>
    <source>
        <strain evidence="1">CtKXi8</strain>
    </source>
</reference>
<protein>
    <submittedName>
        <fullName evidence="1">Uncharacterized protein</fullName>
    </submittedName>
</protein>
<evidence type="ECO:0000313" key="1">
    <source>
        <dbReference type="EMBL" id="DAD87300.1"/>
    </source>
</evidence>
<dbReference type="EMBL" id="BK015018">
    <property type="protein sequence ID" value="DAD87300.1"/>
    <property type="molecule type" value="Genomic_DNA"/>
</dbReference>
<organism evidence="1">
    <name type="scientific">Siphoviridae sp. ctKXi8</name>
    <dbReference type="NCBI Taxonomy" id="2826244"/>
    <lineage>
        <taxon>Viruses</taxon>
        <taxon>Duplodnaviria</taxon>
        <taxon>Heunggongvirae</taxon>
        <taxon>Uroviricota</taxon>
        <taxon>Caudoviricetes</taxon>
    </lineage>
</organism>
<sequence length="41" mass="4707">MRVETLLPIARFVFDFNAARLEMVSEDLKTQKGENPIKNGK</sequence>
<accession>A0A8S5MYM7</accession>
<proteinExistence type="predicted"/>
<name>A0A8S5MYM7_9CAUD</name>